<dbReference type="SUPFAM" id="SSF49464">
    <property type="entry name" value="Carboxypeptidase regulatory domain-like"/>
    <property type="match status" value="1"/>
</dbReference>
<name>A0A6I2TYL0_9BACT</name>
<dbReference type="InterPro" id="IPR039426">
    <property type="entry name" value="TonB-dep_rcpt-like"/>
</dbReference>
<dbReference type="InterPro" id="IPR036942">
    <property type="entry name" value="Beta-barrel_TonB_sf"/>
</dbReference>
<dbReference type="Gene3D" id="2.40.170.20">
    <property type="entry name" value="TonB-dependent receptor, beta-barrel domain"/>
    <property type="match status" value="1"/>
</dbReference>
<keyword evidence="3 7" id="KW-1134">Transmembrane beta strand</keyword>
<protein>
    <submittedName>
        <fullName evidence="10">TonB-dependent receptor</fullName>
    </submittedName>
</protein>
<evidence type="ECO:0000313" key="11">
    <source>
        <dbReference type="Proteomes" id="UP000450161"/>
    </source>
</evidence>
<dbReference type="InterPro" id="IPR037066">
    <property type="entry name" value="Plug_dom_sf"/>
</dbReference>
<evidence type="ECO:0000256" key="7">
    <source>
        <dbReference type="PROSITE-ProRule" id="PRU01360"/>
    </source>
</evidence>
<evidence type="ECO:0000256" key="4">
    <source>
        <dbReference type="ARBA" id="ARBA00022692"/>
    </source>
</evidence>
<evidence type="ECO:0000259" key="9">
    <source>
        <dbReference type="Pfam" id="PF07715"/>
    </source>
</evidence>
<evidence type="ECO:0000256" key="3">
    <source>
        <dbReference type="ARBA" id="ARBA00022452"/>
    </source>
</evidence>
<accession>A0A6I2TYL0</accession>
<dbReference type="NCBIfam" id="TIGR04057">
    <property type="entry name" value="SusC_RagA_signa"/>
    <property type="match status" value="1"/>
</dbReference>
<dbReference type="InterPro" id="IPR023997">
    <property type="entry name" value="TonB-dep_OMP_SusC/RagA_CS"/>
</dbReference>
<dbReference type="EMBL" id="VUNF01000029">
    <property type="protein sequence ID" value="MST78455.1"/>
    <property type="molecule type" value="Genomic_DNA"/>
</dbReference>
<feature type="domain" description="TonB-dependent receptor plug" evidence="9">
    <location>
        <begin position="106"/>
        <end position="226"/>
    </location>
</feature>
<gene>
    <name evidence="10" type="ORF">FYJ72_12475</name>
</gene>
<dbReference type="GO" id="GO:0009279">
    <property type="term" value="C:cell outer membrane"/>
    <property type="evidence" value="ECO:0007669"/>
    <property type="project" value="UniProtKB-SubCell"/>
</dbReference>
<comment type="similarity">
    <text evidence="7">Belongs to the TonB-dependent receptor family.</text>
</comment>
<comment type="caution">
    <text evidence="10">The sequence shown here is derived from an EMBL/GenBank/DDBJ whole genome shotgun (WGS) entry which is preliminary data.</text>
</comment>
<evidence type="ECO:0000256" key="5">
    <source>
        <dbReference type="ARBA" id="ARBA00023136"/>
    </source>
</evidence>
<dbReference type="InterPro" id="IPR008969">
    <property type="entry name" value="CarboxyPept-like_regulatory"/>
</dbReference>
<comment type="subcellular location">
    <subcellularLocation>
        <location evidence="1 7">Cell outer membrane</location>
        <topology evidence="1 7">Multi-pass membrane protein</topology>
    </subcellularLocation>
</comment>
<dbReference type="Gene3D" id="2.60.40.1120">
    <property type="entry name" value="Carboxypeptidase-like, regulatory domain"/>
    <property type="match status" value="1"/>
</dbReference>
<dbReference type="Pfam" id="PF13715">
    <property type="entry name" value="CarbopepD_reg_2"/>
    <property type="match status" value="1"/>
</dbReference>
<dbReference type="NCBIfam" id="TIGR04056">
    <property type="entry name" value="OMP_RagA_SusC"/>
    <property type="match status" value="1"/>
</dbReference>
<dbReference type="PROSITE" id="PS52016">
    <property type="entry name" value="TONB_DEPENDENT_REC_3"/>
    <property type="match status" value="1"/>
</dbReference>
<dbReference type="Proteomes" id="UP000450161">
    <property type="component" value="Unassembled WGS sequence"/>
</dbReference>
<organism evidence="10 11">
    <name type="scientific">Segatella copri</name>
    <dbReference type="NCBI Taxonomy" id="165179"/>
    <lineage>
        <taxon>Bacteria</taxon>
        <taxon>Pseudomonadati</taxon>
        <taxon>Bacteroidota</taxon>
        <taxon>Bacteroidia</taxon>
        <taxon>Bacteroidales</taxon>
        <taxon>Prevotellaceae</taxon>
        <taxon>Segatella</taxon>
    </lineage>
</organism>
<evidence type="ECO:0000256" key="8">
    <source>
        <dbReference type="SAM" id="MobiDB-lite"/>
    </source>
</evidence>
<sequence length="1030" mass="112751">MGGVILGTSMTFAQNVNVSGVVYAEDGEPVVGASVKVDGTKTGTVTNIDGKFELAIPADKKKITVSYLGMSPKTVTAGKNMKITLNDDTRSLKEVMVVAYGTVKKSAFTGSATEVSADKLKTPSASLDKGLAGQVAGVQVVSQSGQPGSGTSFRVRGSGSLSSSNQPLIVVDGIPTSNEEYSQVAYDNEASSNILATINPNDIESVTVLKDAAAAALYGSRAANGVVVVTTKSGKSGKAKVSFDVKYTTSSIAGKYDMVSSSDYYKTLYTAYRNAGKSVEDANQLTQGTFTHNPYNVDNPLDANGNVVDGARIVVDTDWQKEIFHAASTYDANVSVSGGTAKSSYFFSTGYLDQDGITPSSHYKRYSASLNVKSDAAKWLSVGMNAKFSYGVQNTEVAGSAGASPLYDAVSFPNAVPLYVVDSNGQPVLDANGNRQYNFSNPVARDMNPVALPNMDVHRSKMLRFIGSAFAEVKLLDGLKFKTQFSPDIVYNNEHRYWNPEHGNGPAYNGRLDKYHTTDVMYTFTNTFNYSKTFSDTHHVNLLAGMEYWQSTYEYLYAGGTGVGDSQELSQATALLSPNSYTTKETMISYFGRAEYSYKEKYNLAASLRTDGSSIFGDDNKWGTFWSLSGAWRINNEEFMKNINWIDNLKLRVSYGTSGNKSGIEHYLYNRYLSQGIYGVNAEYKYGSDKGAVLVQLENKSLSWEAQKMFNVGVDFSFLNRFYGSLDYFYKTSDGLLYKYPLAEQNGLLNITMNAAKVANHGWELMLGANVLKNSPVKWNVELNASFIKDTIKDLYGDNDVRQTSYAKIWTVGGSQYEFYMPTWAGVDAETGDPLWYHVNEDGTRTTTNSYSKATFERQGKSTPDVYGGIHNTVSYKNFDLNVQINYTLGGKVYDGIYANMMSEGNTMGSNLHKDELKAWTTSGQQTNVPRYVVNNSNGSNSLSTRFLYNATNVRLANVTLSYRLPSNLGIFSKVISGAKIYVSGDNLLTWFSSDWKGYDDIDIYGVQGYNAYPSIPTPRSFTVGANITF</sequence>
<keyword evidence="10" id="KW-0675">Receptor</keyword>
<evidence type="ECO:0000256" key="2">
    <source>
        <dbReference type="ARBA" id="ARBA00022448"/>
    </source>
</evidence>
<keyword evidence="6 7" id="KW-0998">Cell outer membrane</keyword>
<keyword evidence="2 7" id="KW-0813">Transport</keyword>
<dbReference type="Gene3D" id="2.170.130.10">
    <property type="entry name" value="TonB-dependent receptor, plug domain"/>
    <property type="match status" value="1"/>
</dbReference>
<feature type="region of interest" description="Disordered" evidence="8">
    <location>
        <begin position="143"/>
        <end position="164"/>
    </location>
</feature>
<evidence type="ECO:0000313" key="10">
    <source>
        <dbReference type="EMBL" id="MST78455.1"/>
    </source>
</evidence>
<dbReference type="SUPFAM" id="SSF56935">
    <property type="entry name" value="Porins"/>
    <property type="match status" value="1"/>
</dbReference>
<dbReference type="InterPro" id="IPR012910">
    <property type="entry name" value="Plug_dom"/>
</dbReference>
<dbReference type="InterPro" id="IPR023996">
    <property type="entry name" value="TonB-dep_OMP_SusC/RagA"/>
</dbReference>
<keyword evidence="4 7" id="KW-0812">Transmembrane</keyword>
<keyword evidence="5 7" id="KW-0472">Membrane</keyword>
<dbReference type="AlphaFoldDB" id="A0A6I2TYL0"/>
<evidence type="ECO:0000256" key="1">
    <source>
        <dbReference type="ARBA" id="ARBA00004571"/>
    </source>
</evidence>
<evidence type="ECO:0000256" key="6">
    <source>
        <dbReference type="ARBA" id="ARBA00023237"/>
    </source>
</evidence>
<reference evidence="10 11" key="1">
    <citation type="submission" date="2019-08" db="EMBL/GenBank/DDBJ databases">
        <title>In-depth cultivation of the pig gut microbiome towards novel bacterial diversity and tailored functional studies.</title>
        <authorList>
            <person name="Wylensek D."/>
            <person name="Hitch T.C.A."/>
            <person name="Clavel T."/>
        </authorList>
    </citation>
    <scope>NUCLEOTIDE SEQUENCE [LARGE SCALE GENOMIC DNA]</scope>
    <source>
        <strain evidence="10 11">LKV-178-WT-2C</strain>
    </source>
</reference>
<feature type="compositionally biased region" description="Low complexity" evidence="8">
    <location>
        <begin position="143"/>
        <end position="152"/>
    </location>
</feature>
<proteinExistence type="inferred from homology"/>
<dbReference type="Pfam" id="PF07715">
    <property type="entry name" value="Plug"/>
    <property type="match status" value="1"/>
</dbReference>